<comment type="caution">
    <text evidence="2">The sequence shown here is derived from an EMBL/GenBank/DDBJ whole genome shotgun (WGS) entry which is preliminary data.</text>
</comment>
<dbReference type="AlphaFoldDB" id="A0A2R6NT26"/>
<dbReference type="EMBL" id="MLYV02000860">
    <property type="protein sequence ID" value="PSR76148.1"/>
    <property type="molecule type" value="Genomic_DNA"/>
</dbReference>
<dbReference type="CDD" id="cd00024">
    <property type="entry name" value="CD_CSD"/>
    <property type="match status" value="1"/>
</dbReference>
<feature type="domain" description="Chromo" evidence="1">
    <location>
        <begin position="386"/>
        <end position="443"/>
    </location>
</feature>
<dbReference type="InterPro" id="IPR040684">
    <property type="entry name" value="HMUDK_hel"/>
</dbReference>
<accession>A0A2R6NT26</accession>
<evidence type="ECO:0000313" key="3">
    <source>
        <dbReference type="Proteomes" id="UP000186601"/>
    </source>
</evidence>
<dbReference type="STRING" id="98765.A0A2R6NT26"/>
<evidence type="ECO:0000313" key="2">
    <source>
        <dbReference type="EMBL" id="PSR76148.1"/>
    </source>
</evidence>
<evidence type="ECO:0000259" key="1">
    <source>
        <dbReference type="PROSITE" id="PS50013"/>
    </source>
</evidence>
<reference evidence="2 3" key="1">
    <citation type="submission" date="2018-02" db="EMBL/GenBank/DDBJ databases">
        <title>Genome sequence of the basidiomycete white-rot fungus Phlebia centrifuga.</title>
        <authorList>
            <person name="Granchi Z."/>
            <person name="Peng M."/>
            <person name="de Vries R.P."/>
            <person name="Hilden K."/>
            <person name="Makela M.R."/>
            <person name="Grigoriev I."/>
            <person name="Riley R."/>
        </authorList>
    </citation>
    <scope>NUCLEOTIDE SEQUENCE [LARGE SCALE GENOMIC DNA]</scope>
    <source>
        <strain evidence="2 3">FBCC195</strain>
    </source>
</reference>
<dbReference type="GO" id="GO:0006338">
    <property type="term" value="P:chromatin remodeling"/>
    <property type="evidence" value="ECO:0007669"/>
    <property type="project" value="UniProtKB-ARBA"/>
</dbReference>
<dbReference type="Gene3D" id="2.40.50.40">
    <property type="match status" value="1"/>
</dbReference>
<organism evidence="2 3">
    <name type="scientific">Hermanssonia centrifuga</name>
    <dbReference type="NCBI Taxonomy" id="98765"/>
    <lineage>
        <taxon>Eukaryota</taxon>
        <taxon>Fungi</taxon>
        <taxon>Dikarya</taxon>
        <taxon>Basidiomycota</taxon>
        <taxon>Agaricomycotina</taxon>
        <taxon>Agaricomycetes</taxon>
        <taxon>Polyporales</taxon>
        <taxon>Meruliaceae</taxon>
        <taxon>Hermanssonia</taxon>
    </lineage>
</organism>
<dbReference type="PROSITE" id="PS50013">
    <property type="entry name" value="CHROMO_2"/>
    <property type="match status" value="1"/>
</dbReference>
<protein>
    <recommendedName>
        <fullName evidence="1">Chromo domain-containing protein</fullName>
    </recommendedName>
</protein>
<dbReference type="OrthoDB" id="433924at2759"/>
<keyword evidence="3" id="KW-1185">Reference proteome</keyword>
<dbReference type="InterPro" id="IPR000953">
    <property type="entry name" value="Chromo/chromo_shadow_dom"/>
</dbReference>
<gene>
    <name evidence="2" type="ORF">PHLCEN_2v8646</name>
</gene>
<sequence length="455" mass="52920">MAKIYEHTPSPPRTSKQYHRSLASVRSLCSAQLRKIKRSRRSEKVKFDGVEFAASELFSTYFQFVAERHQIFLRRYDGQPQPWTDDPILAAYPFTNVFRVLDRNSQYILQNVIQKGSQDLHEAFFRVLLFRTFNKIETWEFLEENLGAITWKDFNLQTYDRVLSSVDGAVYNSVYIMPAPGRAFGFDRNYLNHLRLIDLMMAEKLADELQQMKHLKDAHGRLTLGVNEIFTPVLDFFRLILDLNMMPHFNWSEDEWVAVGPGSKSCLHKMFGSDVAGHEEAAMRFIRDEQFKYFKKYGVDTVEIPRLCPERRPGLTMVDIEHSLCECEKYSRARFPELKGKRVRVGLPYVAKDLPVTLVIPTNWLTCPLSSPQYSQPPPLDDNDTYEVSHIVKEKVTGHYIVRWLGWGPTDDTVVSEANLSEGSMELVAQWKKMKQKIADGIEKRCKQDREIRTQ</sequence>
<proteinExistence type="predicted"/>
<dbReference type="Pfam" id="PF18723">
    <property type="entry name" value="HMUDK_hel"/>
    <property type="match status" value="1"/>
</dbReference>
<dbReference type="Proteomes" id="UP000186601">
    <property type="component" value="Unassembled WGS sequence"/>
</dbReference>
<name>A0A2R6NT26_9APHY</name>
<dbReference type="SUPFAM" id="SSF54160">
    <property type="entry name" value="Chromo domain-like"/>
    <property type="match status" value="1"/>
</dbReference>
<dbReference type="InterPro" id="IPR016197">
    <property type="entry name" value="Chromo-like_dom_sf"/>
</dbReference>